<keyword evidence="2" id="KW-0560">Oxidoreductase</keyword>
<protein>
    <submittedName>
        <fullName evidence="2">Antibiotic biosynthesis monooxygenase</fullName>
    </submittedName>
</protein>
<keyword evidence="2" id="KW-0503">Monooxygenase</keyword>
<organism evidence="2 3">
    <name type="scientific">Solirubrum puertoriconensis</name>
    <dbReference type="NCBI Taxonomy" id="1751427"/>
    <lineage>
        <taxon>Bacteria</taxon>
        <taxon>Pseudomonadati</taxon>
        <taxon>Bacteroidota</taxon>
        <taxon>Cytophagia</taxon>
        <taxon>Cytophagales</taxon>
    </lineage>
</organism>
<evidence type="ECO:0000313" key="3">
    <source>
        <dbReference type="Proteomes" id="UP000054223"/>
    </source>
</evidence>
<name>A0A9X0L6H6_SOLP1</name>
<dbReference type="EMBL" id="LNAL01000003">
    <property type="protein sequence ID" value="KUG09756.1"/>
    <property type="molecule type" value="Genomic_DNA"/>
</dbReference>
<reference evidence="2 3" key="1">
    <citation type="submission" date="2015-11" db="EMBL/GenBank/DDBJ databases">
        <title>Solirubrum puertoriconensis gen. nov. an environmental bacteria isolated in Puerto Rico.</title>
        <authorList>
            <person name="Cuebas-Irizarry M.F."/>
            <person name="Montalvo-Rodriguez R."/>
        </authorList>
    </citation>
    <scope>NUCLEOTIDE SEQUENCE [LARGE SCALE GENOMIC DNA]</scope>
    <source>
        <strain evidence="2 3">MC1A</strain>
    </source>
</reference>
<gene>
    <name evidence="2" type="ORF">ASU33_18925</name>
</gene>
<dbReference type="SUPFAM" id="SSF54909">
    <property type="entry name" value="Dimeric alpha+beta barrel"/>
    <property type="match status" value="1"/>
</dbReference>
<feature type="domain" description="ABM" evidence="1">
    <location>
        <begin position="2"/>
        <end position="92"/>
    </location>
</feature>
<dbReference type="Gene3D" id="3.30.70.100">
    <property type="match status" value="1"/>
</dbReference>
<comment type="caution">
    <text evidence="2">The sequence shown here is derived from an EMBL/GenBank/DDBJ whole genome shotgun (WGS) entry which is preliminary data.</text>
</comment>
<sequence>MLVRIVRMTFRPEAVTDFLNVFRASEDRIRQQPGCRHMELWQDADAPNVFCTHSHWDSAEHLDAYRRSALFGEVWPATKRLFAAPPVAFSVNPVTANSAQLPPPDSVL</sequence>
<dbReference type="Proteomes" id="UP000054223">
    <property type="component" value="Unassembled WGS sequence"/>
</dbReference>
<keyword evidence="3" id="KW-1185">Reference proteome</keyword>
<dbReference type="InterPro" id="IPR007138">
    <property type="entry name" value="ABM_dom"/>
</dbReference>
<dbReference type="OrthoDB" id="1120859at2"/>
<dbReference type="AlphaFoldDB" id="A0A9X0L6H6"/>
<evidence type="ECO:0000313" key="2">
    <source>
        <dbReference type="EMBL" id="KUG09756.1"/>
    </source>
</evidence>
<dbReference type="GO" id="GO:0004497">
    <property type="term" value="F:monooxygenase activity"/>
    <property type="evidence" value="ECO:0007669"/>
    <property type="project" value="UniProtKB-KW"/>
</dbReference>
<dbReference type="RefSeq" id="WP_059068054.1">
    <property type="nucleotide sequence ID" value="NZ_LNAL01000003.1"/>
</dbReference>
<dbReference type="PROSITE" id="PS51725">
    <property type="entry name" value="ABM"/>
    <property type="match status" value="1"/>
</dbReference>
<dbReference type="Pfam" id="PF03992">
    <property type="entry name" value="ABM"/>
    <property type="match status" value="1"/>
</dbReference>
<evidence type="ECO:0000259" key="1">
    <source>
        <dbReference type="PROSITE" id="PS51725"/>
    </source>
</evidence>
<dbReference type="InterPro" id="IPR011008">
    <property type="entry name" value="Dimeric_a/b-barrel"/>
</dbReference>
<accession>A0A9X0L6H6</accession>
<proteinExistence type="predicted"/>